<protein>
    <submittedName>
        <fullName evidence="1">Uncharacterized protein</fullName>
    </submittedName>
</protein>
<proteinExistence type="predicted"/>
<reference evidence="1 2" key="1">
    <citation type="submission" date="2019-03" db="EMBL/GenBank/DDBJ databases">
        <title>Genomic Encyclopedia of Type Strains, Phase III (KMG-III): the genomes of soil and plant-associated and newly described type strains.</title>
        <authorList>
            <person name="Whitman W."/>
        </authorList>
    </citation>
    <scope>NUCLEOTIDE SEQUENCE [LARGE SCALE GENOMIC DNA]</scope>
    <source>
        <strain evidence="1 2">CGMCC 1.12802</strain>
    </source>
</reference>
<organism evidence="1 2">
    <name type="scientific">Epilithonimonas xixisoli</name>
    <dbReference type="NCBI Taxonomy" id="1476462"/>
    <lineage>
        <taxon>Bacteria</taxon>
        <taxon>Pseudomonadati</taxon>
        <taxon>Bacteroidota</taxon>
        <taxon>Flavobacteriia</taxon>
        <taxon>Flavobacteriales</taxon>
        <taxon>Weeksellaceae</taxon>
        <taxon>Chryseobacterium group</taxon>
        <taxon>Epilithonimonas</taxon>
    </lineage>
</organism>
<dbReference type="EMBL" id="SOEO01000001">
    <property type="protein sequence ID" value="TDX87170.1"/>
    <property type="molecule type" value="Genomic_DNA"/>
</dbReference>
<name>A0A4R8IC20_9FLAO</name>
<comment type="caution">
    <text evidence="1">The sequence shown here is derived from an EMBL/GenBank/DDBJ whole genome shotgun (WGS) entry which is preliminary data.</text>
</comment>
<sequence>MRLCAKINYYVDFLLKSRPVFLVFFVLFQNFFFAQQLPSEHDNHSETIIVLTNGATIYSQDESFNSQISKSENLQSQLELVETLVDGQLKIAANIPTKSEKQNPEKTLVTEEELLANEAQEVAAELPKKQFVLYINKSYEGNEFVAATGFVANSFVFPSNDFYSSKYFLIPVFKEESEALDYLHFNSYFYNSDPLVQHDCSSDWSVRPPPSLV</sequence>
<dbReference type="AlphaFoldDB" id="A0A4R8IC20"/>
<evidence type="ECO:0000313" key="1">
    <source>
        <dbReference type="EMBL" id="TDX87170.1"/>
    </source>
</evidence>
<accession>A0A4R8IC20</accession>
<keyword evidence="2" id="KW-1185">Reference proteome</keyword>
<gene>
    <name evidence="1" type="ORF">B0I22_1352</name>
</gene>
<evidence type="ECO:0000313" key="2">
    <source>
        <dbReference type="Proteomes" id="UP000295313"/>
    </source>
</evidence>
<dbReference type="Proteomes" id="UP000295313">
    <property type="component" value="Unassembled WGS sequence"/>
</dbReference>